<accession>A0A1E8GQ37</accession>
<dbReference type="RefSeq" id="WP_070791060.1">
    <property type="nucleotide sequence ID" value="NZ_MKIR01000001.1"/>
</dbReference>
<evidence type="ECO:0000256" key="1">
    <source>
        <dbReference type="SAM" id="Phobius"/>
    </source>
</evidence>
<name>A0A1E8GQ37_9LACT</name>
<comment type="caution">
    <text evidence="2">The sequence shown here is derived from an EMBL/GenBank/DDBJ whole genome shotgun (WGS) entry which is preliminary data.</text>
</comment>
<feature type="transmembrane region" description="Helical" evidence="1">
    <location>
        <begin position="15"/>
        <end position="32"/>
    </location>
</feature>
<keyword evidence="3" id="KW-1185">Reference proteome</keyword>
<protein>
    <submittedName>
        <fullName evidence="2">Uncharacterized protein</fullName>
    </submittedName>
</protein>
<keyword evidence="1" id="KW-1133">Transmembrane helix</keyword>
<gene>
    <name evidence="2" type="ORF">BG261_00260</name>
</gene>
<dbReference type="AlphaFoldDB" id="A0A1E8GQ37"/>
<keyword evidence="1" id="KW-0472">Membrane</keyword>
<sequence length="112" mass="12854">MAEKLSQDSKQGNEWFLISCLLHNSLYLLLMRSGIFKNHPKAELIFFLIMVPFTAFIAYRGWNYLKNEQTSYSTLIKDSKSKFVVTENSVLYFITILLGLITPIIGVLTLSI</sequence>
<feature type="transmembrane region" description="Helical" evidence="1">
    <location>
        <begin position="90"/>
        <end position="110"/>
    </location>
</feature>
<dbReference type="Proteomes" id="UP000178622">
    <property type="component" value="Unassembled WGS sequence"/>
</dbReference>
<evidence type="ECO:0000313" key="3">
    <source>
        <dbReference type="Proteomes" id="UP000178622"/>
    </source>
</evidence>
<evidence type="ECO:0000313" key="2">
    <source>
        <dbReference type="EMBL" id="OFI50355.1"/>
    </source>
</evidence>
<proteinExistence type="predicted"/>
<dbReference type="STRING" id="1859473.BG261_00260"/>
<organism evidence="2 3">
    <name type="scientific">Floricoccus tropicus</name>
    <dbReference type="NCBI Taxonomy" id="1859473"/>
    <lineage>
        <taxon>Bacteria</taxon>
        <taxon>Bacillati</taxon>
        <taxon>Bacillota</taxon>
        <taxon>Bacilli</taxon>
        <taxon>Lactobacillales</taxon>
        <taxon>Streptococcaceae</taxon>
        <taxon>Floricoccus</taxon>
    </lineage>
</organism>
<keyword evidence="1" id="KW-0812">Transmembrane</keyword>
<dbReference type="EMBL" id="MKIR01000001">
    <property type="protein sequence ID" value="OFI50355.1"/>
    <property type="molecule type" value="Genomic_DNA"/>
</dbReference>
<reference evidence="3" key="1">
    <citation type="submission" date="2016-09" db="EMBL/GenBank/DDBJ databases">
        <title>Draft genome sequence of a novel species of the family Streptococcaceae isolated from flowers.</title>
        <authorList>
            <person name="Chuah L.-O."/>
            <person name="Yap K.-P."/>
            <person name="Thong K.L."/>
            <person name="Liong M.T."/>
            <person name="Ahmad R."/>
            <person name="Rusul G."/>
        </authorList>
    </citation>
    <scope>NUCLEOTIDE SEQUENCE [LARGE SCALE GENOMIC DNA]</scope>
    <source>
        <strain evidence="3">DF1</strain>
    </source>
</reference>
<feature type="transmembrane region" description="Helical" evidence="1">
    <location>
        <begin position="44"/>
        <end position="62"/>
    </location>
</feature>